<dbReference type="OrthoDB" id="637392at2"/>
<dbReference type="EMBL" id="FRBL01000004">
    <property type="protein sequence ID" value="SHL58323.1"/>
    <property type="molecule type" value="Genomic_DNA"/>
</dbReference>
<protein>
    <recommendedName>
        <fullName evidence="3">VCBS repeat-containing protein</fullName>
    </recommendedName>
</protein>
<name>A0A1M7BTR9_9BACT</name>
<sequence length="198" mass="21875">MKNLIPIAALMICACNFKNNDSTQDSTLVTDTVVTTNTATIVPLAPASHDTIAGRFSGASIHDTAFITMITPDSLEVQEDAEAQDKYIVSFSSGIPSLRVFYGGITVQNEGDLNGDGRDEISIFNEPLHGCTFHCTTWSFNGTEWKQLFSPILIPTGCDPLTDSAMQARVFKEDGKVYRWEEDLSDESFTQEKKEMKF</sequence>
<dbReference type="PROSITE" id="PS51257">
    <property type="entry name" value="PROKAR_LIPOPROTEIN"/>
    <property type="match status" value="1"/>
</dbReference>
<dbReference type="Proteomes" id="UP000184420">
    <property type="component" value="Unassembled WGS sequence"/>
</dbReference>
<evidence type="ECO:0000313" key="2">
    <source>
        <dbReference type="Proteomes" id="UP000184420"/>
    </source>
</evidence>
<gene>
    <name evidence="1" type="ORF">SAMN05444266_10461</name>
</gene>
<organism evidence="1 2">
    <name type="scientific">Chitinophaga jiangningensis</name>
    <dbReference type="NCBI Taxonomy" id="1419482"/>
    <lineage>
        <taxon>Bacteria</taxon>
        <taxon>Pseudomonadati</taxon>
        <taxon>Bacteroidota</taxon>
        <taxon>Chitinophagia</taxon>
        <taxon>Chitinophagales</taxon>
        <taxon>Chitinophagaceae</taxon>
        <taxon>Chitinophaga</taxon>
    </lineage>
</organism>
<reference evidence="1 2" key="1">
    <citation type="submission" date="2016-11" db="EMBL/GenBank/DDBJ databases">
        <authorList>
            <person name="Jaros S."/>
            <person name="Januszkiewicz K."/>
            <person name="Wedrychowicz H."/>
        </authorList>
    </citation>
    <scope>NUCLEOTIDE SEQUENCE [LARGE SCALE GENOMIC DNA]</scope>
    <source>
        <strain evidence="1 2">DSM 27406</strain>
    </source>
</reference>
<dbReference type="RefSeq" id="WP_143159902.1">
    <property type="nucleotide sequence ID" value="NZ_FRBL01000004.1"/>
</dbReference>
<proteinExistence type="predicted"/>
<evidence type="ECO:0008006" key="3">
    <source>
        <dbReference type="Google" id="ProtNLM"/>
    </source>
</evidence>
<dbReference type="AlphaFoldDB" id="A0A1M7BTR9"/>
<evidence type="ECO:0000313" key="1">
    <source>
        <dbReference type="EMBL" id="SHL58323.1"/>
    </source>
</evidence>
<keyword evidence="2" id="KW-1185">Reference proteome</keyword>
<accession>A0A1M7BTR9</accession>